<dbReference type="GO" id="GO:0006355">
    <property type="term" value="P:regulation of DNA-templated transcription"/>
    <property type="evidence" value="ECO:0007669"/>
    <property type="project" value="TreeGrafter"/>
</dbReference>
<dbReference type="SUPFAM" id="SSF52172">
    <property type="entry name" value="CheY-like"/>
    <property type="match status" value="1"/>
</dbReference>
<keyword evidence="2" id="KW-0902">Two-component regulatory system</keyword>
<dbReference type="InterPro" id="IPR039420">
    <property type="entry name" value="WalR-like"/>
</dbReference>
<feature type="coiled-coil region" evidence="7">
    <location>
        <begin position="118"/>
        <end position="159"/>
    </location>
</feature>
<evidence type="ECO:0000256" key="1">
    <source>
        <dbReference type="ARBA" id="ARBA00022553"/>
    </source>
</evidence>
<dbReference type="PANTHER" id="PTHR48111:SF1">
    <property type="entry name" value="TWO-COMPONENT RESPONSE REGULATOR ORR33"/>
    <property type="match status" value="1"/>
</dbReference>
<evidence type="ECO:0000256" key="6">
    <source>
        <dbReference type="PROSITE-ProRule" id="PRU00169"/>
    </source>
</evidence>
<evidence type="ECO:0000256" key="7">
    <source>
        <dbReference type="SAM" id="Coils"/>
    </source>
</evidence>
<evidence type="ECO:0000259" key="8">
    <source>
        <dbReference type="PROSITE" id="PS50110"/>
    </source>
</evidence>
<dbReference type="SMART" id="SM00448">
    <property type="entry name" value="REC"/>
    <property type="match status" value="1"/>
</dbReference>
<dbReference type="Pfam" id="PF00072">
    <property type="entry name" value="Response_reg"/>
    <property type="match status" value="1"/>
</dbReference>
<comment type="caution">
    <text evidence="9">The sequence shown here is derived from an EMBL/GenBank/DDBJ whole genome shotgun (WGS) entry which is preliminary data.</text>
</comment>
<name>A0A699Z2G6_HAELA</name>
<evidence type="ECO:0000256" key="3">
    <source>
        <dbReference type="ARBA" id="ARBA00023015"/>
    </source>
</evidence>
<protein>
    <recommendedName>
        <fullName evidence="8">Response regulatory domain-containing protein</fullName>
    </recommendedName>
</protein>
<organism evidence="9 10">
    <name type="scientific">Haematococcus lacustris</name>
    <name type="common">Green alga</name>
    <name type="synonym">Haematococcus pluvialis</name>
    <dbReference type="NCBI Taxonomy" id="44745"/>
    <lineage>
        <taxon>Eukaryota</taxon>
        <taxon>Viridiplantae</taxon>
        <taxon>Chlorophyta</taxon>
        <taxon>core chlorophytes</taxon>
        <taxon>Chlorophyceae</taxon>
        <taxon>CS clade</taxon>
        <taxon>Chlamydomonadales</taxon>
        <taxon>Haematococcaceae</taxon>
        <taxon>Haematococcus</taxon>
    </lineage>
</organism>
<dbReference type="CDD" id="cd17574">
    <property type="entry name" value="REC_OmpR"/>
    <property type="match status" value="1"/>
</dbReference>
<dbReference type="AlphaFoldDB" id="A0A699Z2G6"/>
<feature type="modified residue" description="4-aspartylphosphate" evidence="6">
    <location>
        <position position="50"/>
    </location>
</feature>
<dbReference type="GO" id="GO:0032993">
    <property type="term" value="C:protein-DNA complex"/>
    <property type="evidence" value="ECO:0007669"/>
    <property type="project" value="TreeGrafter"/>
</dbReference>
<proteinExistence type="predicted"/>
<reference evidence="9 10" key="1">
    <citation type="submission" date="2020-02" db="EMBL/GenBank/DDBJ databases">
        <title>Draft genome sequence of Haematococcus lacustris strain NIES-144.</title>
        <authorList>
            <person name="Morimoto D."/>
            <person name="Nakagawa S."/>
            <person name="Yoshida T."/>
            <person name="Sawayama S."/>
        </authorList>
    </citation>
    <scope>NUCLEOTIDE SEQUENCE [LARGE SCALE GENOMIC DNA]</scope>
    <source>
        <strain evidence="9 10">NIES-144</strain>
    </source>
</reference>
<evidence type="ECO:0000313" key="10">
    <source>
        <dbReference type="Proteomes" id="UP000485058"/>
    </source>
</evidence>
<dbReference type="GO" id="GO:0000976">
    <property type="term" value="F:transcription cis-regulatory region binding"/>
    <property type="evidence" value="ECO:0007669"/>
    <property type="project" value="TreeGrafter"/>
</dbReference>
<dbReference type="PROSITE" id="PS50110">
    <property type="entry name" value="RESPONSE_REGULATORY"/>
    <property type="match status" value="1"/>
</dbReference>
<dbReference type="EMBL" id="BLLF01001045">
    <property type="protein sequence ID" value="GFH16747.1"/>
    <property type="molecule type" value="Genomic_DNA"/>
</dbReference>
<feature type="domain" description="Response regulatory" evidence="8">
    <location>
        <begin position="1"/>
        <end position="117"/>
    </location>
</feature>
<keyword evidence="10" id="KW-1185">Reference proteome</keyword>
<dbReference type="Proteomes" id="UP000485058">
    <property type="component" value="Unassembled WGS sequence"/>
</dbReference>
<dbReference type="PANTHER" id="PTHR48111">
    <property type="entry name" value="REGULATOR OF RPOS"/>
    <property type="match status" value="1"/>
</dbReference>
<keyword evidence="4" id="KW-0238">DNA-binding</keyword>
<dbReference type="Gene3D" id="3.40.50.2300">
    <property type="match status" value="1"/>
</dbReference>
<evidence type="ECO:0000256" key="5">
    <source>
        <dbReference type="ARBA" id="ARBA00023163"/>
    </source>
</evidence>
<sequence length="176" mass="19828">MSVDDDIINQVVAEQLLTAQNWRMVKAHDGKTCVDMIEAAQVLPDLILLDVMMPGMSGYEVCTRLRKKYSSALLPIIMVSACCAEKDVVQAFRSGADDYVMKPYKRMELTERIKAQQMLRLEIKLDEARSQAQAAAEDVAVLRQQLQEAQLEAVAAGAERTMMRRMLEEMQSCNLL</sequence>
<keyword evidence="7" id="KW-0175">Coiled coil</keyword>
<dbReference type="GO" id="GO:0000156">
    <property type="term" value="F:phosphorelay response regulator activity"/>
    <property type="evidence" value="ECO:0007669"/>
    <property type="project" value="TreeGrafter"/>
</dbReference>
<dbReference type="InterPro" id="IPR011006">
    <property type="entry name" value="CheY-like_superfamily"/>
</dbReference>
<evidence type="ECO:0000256" key="2">
    <source>
        <dbReference type="ARBA" id="ARBA00023012"/>
    </source>
</evidence>
<evidence type="ECO:0000256" key="4">
    <source>
        <dbReference type="ARBA" id="ARBA00023125"/>
    </source>
</evidence>
<keyword evidence="1 6" id="KW-0597">Phosphoprotein</keyword>
<accession>A0A699Z2G6</accession>
<dbReference type="GO" id="GO:0005829">
    <property type="term" value="C:cytosol"/>
    <property type="evidence" value="ECO:0007669"/>
    <property type="project" value="TreeGrafter"/>
</dbReference>
<dbReference type="InterPro" id="IPR001789">
    <property type="entry name" value="Sig_transdc_resp-reg_receiver"/>
</dbReference>
<keyword evidence="5" id="KW-0804">Transcription</keyword>
<keyword evidence="3" id="KW-0805">Transcription regulation</keyword>
<gene>
    <name evidence="9" type="ORF">HaLaN_13231</name>
</gene>
<evidence type="ECO:0000313" key="9">
    <source>
        <dbReference type="EMBL" id="GFH16747.1"/>
    </source>
</evidence>